<evidence type="ECO:0000313" key="2">
    <source>
        <dbReference type="Proteomes" id="UP001595685"/>
    </source>
</evidence>
<dbReference type="EMBL" id="JBHRWW010000012">
    <property type="protein sequence ID" value="MFC3689691.1"/>
    <property type="molecule type" value="Genomic_DNA"/>
</dbReference>
<evidence type="ECO:0000313" key="1">
    <source>
        <dbReference type="EMBL" id="MFC3689691.1"/>
    </source>
</evidence>
<protein>
    <submittedName>
        <fullName evidence="1">Uncharacterized protein</fullName>
    </submittedName>
</protein>
<accession>A0ABV7WL21</accession>
<dbReference type="SUPFAM" id="SSF50494">
    <property type="entry name" value="Trypsin-like serine proteases"/>
    <property type="match status" value="1"/>
</dbReference>
<comment type="caution">
    <text evidence="1">The sequence shown here is derived from an EMBL/GenBank/DDBJ whole genome shotgun (WGS) entry which is preliminary data.</text>
</comment>
<name>A0ABV7WL21_9MICO</name>
<proteinExistence type="predicted"/>
<dbReference type="InterPro" id="IPR043504">
    <property type="entry name" value="Peptidase_S1_PA_chymotrypsin"/>
</dbReference>
<organism evidence="1 2">
    <name type="scientific">Aquipuribacter hungaricus</name>
    <dbReference type="NCBI Taxonomy" id="545624"/>
    <lineage>
        <taxon>Bacteria</taxon>
        <taxon>Bacillati</taxon>
        <taxon>Actinomycetota</taxon>
        <taxon>Actinomycetes</taxon>
        <taxon>Micrococcales</taxon>
        <taxon>Intrasporangiaceae</taxon>
        <taxon>Aquipuribacter</taxon>
    </lineage>
</organism>
<dbReference type="InterPro" id="IPR009003">
    <property type="entry name" value="Peptidase_S1_PA"/>
</dbReference>
<sequence length="327" mass="33274">MQLDTVRNIKQEWLSRVRPSDLDIAPGGGADRAGAPGARVGAVGPVALGAAPAGSGYALAVRYREDGPLVARLVERLRDEVGDGEIDVRGIGPVRPLPTRPTPGQLQGRLRPLVPGCSVCHEADTAGTLGAVVRRGQEQLLLTNAHVIARSGLASAGDAVLQPGPADGGTARDRVGVLDSWVPLEADAANRVDAALARLDAGIEVDPAGQPTTTAELDGDELVEKLGRTTGFTSGRVTAIEVDDVVVDYGEVGLLRFDGQIEVSGTAGAFSRGGDSGSLVRLADGGAAVGLLYAGSERGGPDGTGLTFCNDISTVLDALGVVLSGAR</sequence>
<gene>
    <name evidence="1" type="ORF">ACFOLH_15190</name>
</gene>
<reference evidence="2" key="1">
    <citation type="journal article" date="2019" name="Int. J. Syst. Evol. Microbiol.">
        <title>The Global Catalogue of Microorganisms (GCM) 10K type strain sequencing project: providing services to taxonomists for standard genome sequencing and annotation.</title>
        <authorList>
            <consortium name="The Broad Institute Genomics Platform"/>
            <consortium name="The Broad Institute Genome Sequencing Center for Infectious Disease"/>
            <person name="Wu L."/>
            <person name="Ma J."/>
        </authorList>
    </citation>
    <scope>NUCLEOTIDE SEQUENCE [LARGE SCALE GENOMIC DNA]</scope>
    <source>
        <strain evidence="2">NCAIM B.02333</strain>
    </source>
</reference>
<dbReference type="RefSeq" id="WP_340294041.1">
    <property type="nucleotide sequence ID" value="NZ_JBBEOI010000134.1"/>
</dbReference>
<dbReference type="Gene3D" id="2.40.10.10">
    <property type="entry name" value="Trypsin-like serine proteases"/>
    <property type="match status" value="2"/>
</dbReference>
<dbReference type="Proteomes" id="UP001595685">
    <property type="component" value="Unassembled WGS sequence"/>
</dbReference>
<keyword evidence="2" id="KW-1185">Reference proteome</keyword>